<dbReference type="InterPro" id="IPR017731">
    <property type="entry name" value="TssM1-like"/>
</dbReference>
<dbReference type="InterPro" id="IPR025743">
    <property type="entry name" value="TssM1_N"/>
</dbReference>
<dbReference type="EMBL" id="PEOG01000105">
    <property type="protein sequence ID" value="PIM50716.1"/>
    <property type="molecule type" value="Genomic_DNA"/>
</dbReference>
<evidence type="ECO:0000259" key="2">
    <source>
        <dbReference type="Pfam" id="PF06744"/>
    </source>
</evidence>
<dbReference type="Proteomes" id="UP000231501">
    <property type="component" value="Unassembled WGS sequence"/>
</dbReference>
<feature type="transmembrane region" description="Helical" evidence="1">
    <location>
        <begin position="12"/>
        <end position="34"/>
    </location>
</feature>
<dbReference type="Pfam" id="PF06761">
    <property type="entry name" value="IcmF-related"/>
    <property type="match status" value="1"/>
</dbReference>
<proteinExistence type="predicted"/>
<dbReference type="InterPro" id="IPR053156">
    <property type="entry name" value="T6SS_TssM-like"/>
</dbReference>
<dbReference type="InterPro" id="IPR027417">
    <property type="entry name" value="P-loop_NTPase"/>
</dbReference>
<dbReference type="Pfam" id="PF06744">
    <property type="entry name" value="IcmF_C"/>
    <property type="match status" value="1"/>
</dbReference>
<dbReference type="AlphaFoldDB" id="A0A2G9C2S3"/>
<keyword evidence="1" id="KW-1133">Transmembrane helix</keyword>
<protein>
    <submittedName>
        <fullName evidence="5">Type VI secretion system membrane subunit TssM</fullName>
    </submittedName>
</protein>
<dbReference type="SUPFAM" id="SSF52540">
    <property type="entry name" value="P-loop containing nucleoside triphosphate hydrolases"/>
    <property type="match status" value="1"/>
</dbReference>
<feature type="transmembrane region" description="Helical" evidence="1">
    <location>
        <begin position="454"/>
        <end position="479"/>
    </location>
</feature>
<dbReference type="Pfam" id="PF14331">
    <property type="entry name" value="IcmF-related_N"/>
    <property type="match status" value="1"/>
</dbReference>
<sequence>MKRVLGWIFNRWVLLAVLVLAVALLIWIVGPLVAVGEARPLDTARSRWITIGVLVLVVALCIAWSRWRARRGNTAVVNQLLQQPAADATERESADMLAVRERFRQALQLLQRSRFGAEGSAGFGAKLRSRFGGRYLYELPWYLIIGAPGSGKTTALRHSGLNFPLADQMGDHAIRGVGGTRHCDWWFTDRAVLIDTAGRFTTQDSDPTNDKATWSGFLQMLRRSRPRQPINGALVTVSVTDLLSRSPAERAQHAATVRARLQELQKDLDIRFPIYLLVTKADLLSGFMDYFATVDKDQRAAPWGFTFARSSASPLAGFGAEFDALEQRLQDGLIDRLQAERDPQRRARIYGFPAQFASLRALLAEYAEGVFAPSPYEAQPQLRGIYFVSGTQEGTPIDRVLGSVARSYQIEHAVLAPNQASGRSYFLNRLLGEVVFAEAGLGGTHRGWERRRNALALAGYAAVAVVGVGLLTAWTVSYFNNRKYLQETSARAEQVRELLQATPNRASADLLPILPALQATRALAAVEDDVPLSMRMGLFQGRKIDSAARAAYQRMLGDAVLPRLVLRIEEQLRQGAATPVTLYEALKAYVMLHDPQHFDAQALKQHIEGDWETTRRELTPDQRAALGAHLDALLSQGGIASPLPEDASLLTAVRTQLATQPLPQRIYNRLRAQGLGTEYPDFTVARAGGHNAPLLFTRANGAPLTQGVPGFFTRDAYLRGFQPRVGQVTDELAAEEPWVLGVAAAPKDAQALVRANAPLVDDVRRLYLNDYAAAWEAFLNSVKLLPMATVPQSVERSRMLSAPDSPLGPFLRAASRETTLAQPGNAIENAERRAADLVQQTRERVAGMFSGKPGQPNPADPNAPRIESIVDDRFVGLRSMVTAPPGGGKAPLDETVGLIAEANIMLTAADSALKGGSAPPPSPVPTRLKAAAAMSPEPLRTMLDDLGSSSARVSQGAMRQNLGMEVRSQVGEFCNQAVAGRYPLDRNSSRDATQADFAMLFAPGGKIDQLFQQKLAPYVDTTTRPWKFRAVEGTPLGADSGTLPQFQRAQAIKETFFPGSNTPSLRLDFKPIEMDTSIQQFILDVDGQIVRYSHGPQIPTSVQWPGPRGSSQVRVQLSPASTSGSSGMVNDGPWALFRLFDRVKIEKTAAPERFKATFEIEGRKAVFEVTASSVRNPFRLPELNEFRCPGGL</sequence>
<keyword evidence="6" id="KW-1185">Reference proteome</keyword>
<dbReference type="RefSeq" id="WP_099864181.1">
    <property type="nucleotide sequence ID" value="NZ_PEOG01000105.1"/>
</dbReference>
<gene>
    <name evidence="5" type="primary">icmF</name>
    <name evidence="5" type="ORF">CS062_23515</name>
</gene>
<name>A0A2G9C2S3_9BURK</name>
<evidence type="ECO:0000259" key="4">
    <source>
        <dbReference type="Pfam" id="PF14331"/>
    </source>
</evidence>
<feature type="domain" description="IcmF-related" evidence="3">
    <location>
        <begin position="514"/>
        <end position="819"/>
    </location>
</feature>
<keyword evidence="1" id="KW-0472">Membrane</keyword>
<comment type="caution">
    <text evidence="5">The sequence shown here is derived from an EMBL/GenBank/DDBJ whole genome shotgun (WGS) entry which is preliminary data.</text>
</comment>
<evidence type="ECO:0000256" key="1">
    <source>
        <dbReference type="SAM" id="Phobius"/>
    </source>
</evidence>
<dbReference type="PANTHER" id="PTHR36153:SF1">
    <property type="entry name" value="TYPE VI SECRETION SYSTEM COMPONENT TSSM1"/>
    <property type="match status" value="1"/>
</dbReference>
<accession>A0A2G9C2S3</accession>
<evidence type="ECO:0000313" key="6">
    <source>
        <dbReference type="Proteomes" id="UP000231501"/>
    </source>
</evidence>
<dbReference type="NCBIfam" id="TIGR03348">
    <property type="entry name" value="VI_IcmF"/>
    <property type="match status" value="1"/>
</dbReference>
<keyword evidence="1" id="KW-0812">Transmembrane</keyword>
<organism evidence="5 6">
    <name type="scientific">Roseateles chitinivorans</name>
    <dbReference type="NCBI Taxonomy" id="2917965"/>
    <lineage>
        <taxon>Bacteria</taxon>
        <taxon>Pseudomonadati</taxon>
        <taxon>Pseudomonadota</taxon>
        <taxon>Betaproteobacteria</taxon>
        <taxon>Burkholderiales</taxon>
        <taxon>Sphaerotilaceae</taxon>
        <taxon>Roseateles</taxon>
    </lineage>
</organism>
<dbReference type="CDD" id="cd00882">
    <property type="entry name" value="Ras_like_GTPase"/>
    <property type="match status" value="1"/>
</dbReference>
<feature type="domain" description="Type VI secretion system component TssM1 N-terminal" evidence="4">
    <location>
        <begin position="209"/>
        <end position="462"/>
    </location>
</feature>
<reference evidence="5 6" key="1">
    <citation type="submission" date="2017-11" db="EMBL/GenBank/DDBJ databases">
        <title>Draft genome sequence of Mitsuaria sp. HWN-4.</title>
        <authorList>
            <person name="Gundlapally S.R."/>
        </authorList>
    </citation>
    <scope>NUCLEOTIDE SEQUENCE [LARGE SCALE GENOMIC DNA]</scope>
    <source>
        <strain evidence="5 6">HWN-4</strain>
    </source>
</reference>
<feature type="transmembrane region" description="Helical" evidence="1">
    <location>
        <begin position="46"/>
        <end position="64"/>
    </location>
</feature>
<dbReference type="PANTHER" id="PTHR36153">
    <property type="entry name" value="INNER MEMBRANE PROTEIN-RELATED"/>
    <property type="match status" value="1"/>
</dbReference>
<evidence type="ECO:0000313" key="5">
    <source>
        <dbReference type="EMBL" id="PIM50716.1"/>
    </source>
</evidence>
<dbReference type="InterPro" id="IPR010623">
    <property type="entry name" value="IcmF_C"/>
</dbReference>
<feature type="domain" description="Type VI secretion system IcmF C-terminal" evidence="2">
    <location>
        <begin position="1069"/>
        <end position="1173"/>
    </location>
</feature>
<dbReference type="OrthoDB" id="9758229at2"/>
<evidence type="ECO:0000259" key="3">
    <source>
        <dbReference type="Pfam" id="PF06761"/>
    </source>
</evidence>
<dbReference type="InterPro" id="IPR009612">
    <property type="entry name" value="IcmF-rel"/>
</dbReference>